<dbReference type="InterPro" id="IPR025669">
    <property type="entry name" value="AAA_dom"/>
</dbReference>
<name>A0A6N7W8U8_9FIRM</name>
<feature type="domain" description="AAA" evidence="1">
    <location>
        <begin position="1"/>
        <end position="162"/>
    </location>
</feature>
<dbReference type="InterPro" id="IPR050678">
    <property type="entry name" value="DNA_Partitioning_ATPase"/>
</dbReference>
<dbReference type="Proteomes" id="UP000436047">
    <property type="component" value="Unassembled WGS sequence"/>
</dbReference>
<organism evidence="2 3">
    <name type="scientific">Eisenbergiella porci</name>
    <dbReference type="NCBI Taxonomy" id="2652274"/>
    <lineage>
        <taxon>Bacteria</taxon>
        <taxon>Bacillati</taxon>
        <taxon>Bacillota</taxon>
        <taxon>Clostridia</taxon>
        <taxon>Lachnospirales</taxon>
        <taxon>Lachnospiraceae</taxon>
        <taxon>Eisenbergiella</taxon>
    </lineage>
</organism>
<dbReference type="EMBL" id="VUMI01000073">
    <property type="protein sequence ID" value="MSS91669.1"/>
    <property type="molecule type" value="Genomic_DNA"/>
</dbReference>
<keyword evidence="3" id="KW-1185">Reference proteome</keyword>
<dbReference type="CDD" id="cd02042">
    <property type="entry name" value="ParAB_family"/>
    <property type="match status" value="1"/>
</dbReference>
<evidence type="ECO:0000313" key="3">
    <source>
        <dbReference type="Proteomes" id="UP000436047"/>
    </source>
</evidence>
<sequence>MAHVLNNQGKSVLLVDNDKQGNLSKLFGVYQDDVESGSAKLLRGWYKSINDLRVVLPGYAGLDIIPANMSLLQATNDLTVAADADQVERFKPLLQAYPLEPEKTYDYVIIDNPPDLGLNVINALAVSDDVIVPTKVDAWALEGLDTIIDQVESMKQINNKLQFTGALVTMWQNDDANRAGLEWLHEKGYKLFNTVIWYGKAAAESTFFGKTITEYKPRSWTARDYKRFVAEYQELTGQGVR</sequence>
<dbReference type="SUPFAM" id="SSF52540">
    <property type="entry name" value="P-loop containing nucleoside triphosphate hydrolases"/>
    <property type="match status" value="1"/>
</dbReference>
<dbReference type="InterPro" id="IPR027417">
    <property type="entry name" value="P-loop_NTPase"/>
</dbReference>
<protein>
    <submittedName>
        <fullName evidence="2">ParA family protein</fullName>
    </submittedName>
</protein>
<proteinExistence type="predicted"/>
<accession>A0A6N7W8U8</accession>
<evidence type="ECO:0000259" key="1">
    <source>
        <dbReference type="Pfam" id="PF13614"/>
    </source>
</evidence>
<dbReference type="Pfam" id="PF13614">
    <property type="entry name" value="AAA_31"/>
    <property type="match status" value="1"/>
</dbReference>
<dbReference type="Gene3D" id="3.40.50.300">
    <property type="entry name" value="P-loop containing nucleotide triphosphate hydrolases"/>
    <property type="match status" value="1"/>
</dbReference>
<gene>
    <name evidence="2" type="ORF">FYJ45_26630</name>
</gene>
<comment type="caution">
    <text evidence="2">The sequence shown here is derived from an EMBL/GenBank/DDBJ whole genome shotgun (WGS) entry which is preliminary data.</text>
</comment>
<evidence type="ECO:0000313" key="2">
    <source>
        <dbReference type="EMBL" id="MSS91669.1"/>
    </source>
</evidence>
<dbReference type="PANTHER" id="PTHR13696:SF52">
    <property type="entry name" value="PARA FAMILY PROTEIN CT_582"/>
    <property type="match status" value="1"/>
</dbReference>
<dbReference type="PANTHER" id="PTHR13696">
    <property type="entry name" value="P-LOOP CONTAINING NUCLEOSIDE TRIPHOSPHATE HYDROLASE"/>
    <property type="match status" value="1"/>
</dbReference>
<dbReference type="AlphaFoldDB" id="A0A6N7W8U8"/>
<reference evidence="2 3" key="1">
    <citation type="submission" date="2019-08" db="EMBL/GenBank/DDBJ databases">
        <title>In-depth cultivation of the pig gut microbiome towards novel bacterial diversity and tailored functional studies.</title>
        <authorList>
            <person name="Wylensek D."/>
            <person name="Hitch T.C.A."/>
            <person name="Clavel T."/>
        </authorList>
    </citation>
    <scope>NUCLEOTIDE SEQUENCE [LARGE SCALE GENOMIC DNA]</scope>
    <source>
        <strain evidence="2 3">WCA-389-WT-23B</strain>
    </source>
</reference>